<dbReference type="Pfam" id="PF19407">
    <property type="entry name" value="DUF5979"/>
    <property type="match status" value="5"/>
</dbReference>
<proteinExistence type="predicted"/>
<keyword evidence="2" id="KW-0472">Membrane</keyword>
<feature type="transmembrane region" description="Helical" evidence="2">
    <location>
        <begin position="2331"/>
        <end position="2351"/>
    </location>
</feature>
<feature type="domain" description="DUF5979" evidence="3">
    <location>
        <begin position="2211"/>
        <end position="2315"/>
    </location>
</feature>
<feature type="domain" description="DUF5979" evidence="3">
    <location>
        <begin position="1999"/>
        <end position="2098"/>
    </location>
</feature>
<reference evidence="4 5" key="1">
    <citation type="submission" date="2020-05" db="EMBL/GenBank/DDBJ databases">
        <title>Strain PA2F3 complete genome.</title>
        <authorList>
            <person name="Kim Y.-S."/>
            <person name="Kim S.-J."/>
            <person name="Jung H.-k."/>
            <person name="Kim S.-E."/>
            <person name="Kim K.-H."/>
        </authorList>
    </citation>
    <scope>NUCLEOTIDE SEQUENCE [LARGE SCALE GENOMIC DNA]</scope>
    <source>
        <strain evidence="4 5">PA2F3</strain>
    </source>
</reference>
<sequence length="2359" mass="245244">MTRRFVREAHHRRWTLSAIATAILLAIGLVAPGAAVALPDPAPDDITALATLEKETSATEVVPGEQFAYTLTMGCSAITDLGCRGAVLSDTVPAPFVLVGASVGGGENIADAPIISGNSVTVNWTTPLGDGTVGLLDATTGIVVVTAVLPLDTSYDVSGIPVLNNALLEGTNFADVDSSVEVTPVIELALETIPTKTLTPDTAIAIPGTEVDAALSATNDSNATVESLVIQDPIDPLAAPNPFEYLGFVGFGTVTPPPGTTGTTYEVFVDGAWVEAPGGVLPAGVDPADVRGTRVTFTGAIPAGTSGSVALDLALTDAAAALDDGTVVDNTVQSTVSRDGQIDTGESSDQFTIRQNTVTTTASKSFDPALLLAGDSSEVTIGGTNSSAIPIESLSFREPSSGVFPDAYTFTGISGGITYPAGATTGTIIYHTAGGGTESFDFPSGADPPDPAAGVENVEWFEVVFTGEIEVGAGTTIPFTVETDPDLTPLPQTVPNEVLVTGENAGVTGPSTADDNLFIYDEVIETYIDKTIRPSQILAIPGEVITVSLAGGLTERPNPPDQPTGTTGRTDQVVIQDPDDPVEPDDFWNAFDLTSIAQTAVPADSTLTIEYYDTTDDTWKVLAGPIDGPTIFTTEVPADIQDVAGGIRFTYDYTGADGGFAPGTDFAPNFTAELRPDGRYEPGPPFSDTESTFVPNCGQTSATASTPGVDSDTTAIPEEECPEVELVPPPGDLGGAGLIDKEFGTSSSGGVKTVIARSGDTIPSTLFWSTGGRSGFERVIVTDIADPEGTALADSMFDEFDVVRVPAITTDPYLIYDEVLAVELFDGTQWIPAANDPCPAACIGTFPGVDLTAAERASTLGIRLIFVESPDRAAASAGNLDAPPVGSGVARSPSLSRSFDIVWQVRDERRSDGTPILEDVEYNIPGQQGVVRNTANTTGIPQDGGDPWSADQQDDVSIVDVPITTTTDKNWSGGPLAVPADPNLPAVEFPVSQMVVTTRNTTPARVDTLAIIDPAPGSVTDRTDDPFQAFTFVQFARITLPSGATDATVEVFCPGGNVEYTRDEALALNAASVPCDIEGFQVVFTGRIAAAAAGQVAVDLRLRAFWRGTDDERVSIADNPLSNTALGVVADVDEPDSCPPPLDARYACDQATATINLIEASFGVRTSKSITPATQTEPDDTPVTMTLRAQPTGSARTQTLTILDDDPTFWNAFDFVEMDAAWELPPPVARVQACYLDGGSFTAANVEADTVGGTWTCMDRPGDLSLAAAIAFLDAAPETLHGLSFQFWNELEIGWDGPVDPLIEVPITMQRRADLRTGGPVPTTRADETPAPGEQTQGIFFNTVNTSSLSVAIAPGVRLDAEASASAEYRYLHLEASVNVSKSPTGLVEPGQVIPFELSFTNTGQRPLDTIVFTDVLPTDDVGRQLIFDPDGDPTVPPWSFELTGDAPDPPSGPPLPTDPAEVDVQEIGDTIVFTMPPDAVLEVGQTYTITLQMVLRPGVTSDDLVRNETAIEVSEPLDDCVPNLGPEPTRCWDDTTVTPLAVPALSTVKLVRADTPVDEPGIPTVLSDTNGFDCAGTVDPEGFYRYPCVPMTLPGDTETWRFRVTNSGTLPMDEIVAIDNLPTPGDQGLIVIVPRGSEWTPEFVGGIELVPTPSTPAGATLTTSYSTSSVPCTSDLNPVGTPCAAGAWTPWTPDVDPLLVRSLKFEVTFADGALFEPGNSLTLQFQTRTSPDAPIDADYPRAYNTVSTGGAALDDDTRIVVPATEGRRVGVTYPTGPMQLQKIVTGPEDELAPDSFPVQLVCTTVDGDPVEPLPELVLVPGDPPTVVEGLPWGATCTATEGEFGQTDVVIGTAVVGGPEDEIGLVTVENIYDTAALRVVKVVDAAGLDSLGNPIEYGPFPFSAQCFFLGEEVFAIRYGPDAPMQVMLEPGQLWALAGLPVGAECTITEDDALGGTVTWTVDGSGDPVGPTDGSSVEVVVEDGAVVAVTATNTFTAGSLELEKVIEGLAGPDFGAGPFLFFVSCVLDTGDGLAIVRTARVELGGDQPLTATIDDIATGARCFVRELDDGGATDRVIEPGSVVIGGDGTTVTVTATNIFAAGSLVVTKVVDGDGAELWGAGPFEVTLSCLDEDGASVDIPGGAVRELSAENGYTTTYDPLLIGLECTLTETGTGGATTTVVADADGIEVDVIEVVDGETAITVTNTFEVGGFEVVKTVSGGDGPLHVDDVFEIAADCVWNGAVIEVPGGGVRALTVDEPVAFEDLPVGAVCTVTETDDMGADAVTFTPANDDDPLSATVEIGADAAASITIDNRFDTPPPPLPPTGVDGDRAVAGVLIALMLIAGGVGAVVIGRRRLLAS</sequence>
<organism evidence="4 5">
    <name type="scientific">Microbacterium hominis</name>
    <dbReference type="NCBI Taxonomy" id="162426"/>
    <lineage>
        <taxon>Bacteria</taxon>
        <taxon>Bacillati</taxon>
        <taxon>Actinomycetota</taxon>
        <taxon>Actinomycetes</taxon>
        <taxon>Micrococcales</taxon>
        <taxon>Microbacteriaceae</taxon>
        <taxon>Microbacterium</taxon>
    </lineage>
</organism>
<feature type="region of interest" description="Disordered" evidence="1">
    <location>
        <begin position="1431"/>
        <end position="1457"/>
    </location>
</feature>
<evidence type="ECO:0000256" key="1">
    <source>
        <dbReference type="SAM" id="MobiDB-lite"/>
    </source>
</evidence>
<dbReference type="InterPro" id="IPR046022">
    <property type="entry name" value="DUF5979"/>
</dbReference>
<dbReference type="EMBL" id="CP054038">
    <property type="protein sequence ID" value="QKJ17999.1"/>
    <property type="molecule type" value="Genomic_DNA"/>
</dbReference>
<dbReference type="Proteomes" id="UP000502498">
    <property type="component" value="Chromosome"/>
</dbReference>
<evidence type="ECO:0000313" key="5">
    <source>
        <dbReference type="Proteomes" id="UP000502498"/>
    </source>
</evidence>
<gene>
    <name evidence="4" type="ORF">HQM25_00235</name>
</gene>
<feature type="compositionally biased region" description="Polar residues" evidence="1">
    <location>
        <begin position="698"/>
        <end position="714"/>
    </location>
</feature>
<dbReference type="RefSeq" id="WP_172988379.1">
    <property type="nucleotide sequence ID" value="NZ_CP054038.1"/>
</dbReference>
<dbReference type="Gene3D" id="2.60.40.1140">
    <property type="entry name" value="Collagen-binding surface protein Cna, B-type domain"/>
    <property type="match status" value="1"/>
</dbReference>
<feature type="domain" description="DUF5979" evidence="3">
    <location>
        <begin position="1877"/>
        <end position="1995"/>
    </location>
</feature>
<name>A0A7D4Q6A7_9MICO</name>
<evidence type="ECO:0000256" key="2">
    <source>
        <dbReference type="SAM" id="Phobius"/>
    </source>
</evidence>
<feature type="region of interest" description="Disordered" evidence="1">
    <location>
        <begin position="552"/>
        <end position="572"/>
    </location>
</feature>
<feature type="region of interest" description="Disordered" evidence="1">
    <location>
        <begin position="698"/>
        <end position="737"/>
    </location>
</feature>
<keyword evidence="2" id="KW-1133">Transmembrane helix</keyword>
<protein>
    <recommendedName>
        <fullName evidence="3">DUF5979 domain-containing protein</fullName>
    </recommendedName>
</protein>
<feature type="domain" description="DUF5979" evidence="3">
    <location>
        <begin position="1780"/>
        <end position="1872"/>
    </location>
</feature>
<keyword evidence="2" id="KW-0812">Transmembrane</keyword>
<feature type="compositionally biased region" description="Pro residues" evidence="1">
    <location>
        <begin position="1448"/>
        <end position="1457"/>
    </location>
</feature>
<feature type="region of interest" description="Disordered" evidence="1">
    <location>
        <begin position="1315"/>
        <end position="1335"/>
    </location>
</feature>
<evidence type="ECO:0000259" key="3">
    <source>
        <dbReference type="Pfam" id="PF19407"/>
    </source>
</evidence>
<evidence type="ECO:0000313" key="4">
    <source>
        <dbReference type="EMBL" id="QKJ17999.1"/>
    </source>
</evidence>
<accession>A0A7D4Q6A7</accession>
<feature type="domain" description="DUF5979" evidence="3">
    <location>
        <begin position="2103"/>
        <end position="2207"/>
    </location>
</feature>